<dbReference type="InterPro" id="IPR036955">
    <property type="entry name" value="AP2/ERF_dom_sf"/>
</dbReference>
<evidence type="ECO:0000259" key="8">
    <source>
        <dbReference type="PROSITE" id="PS51032"/>
    </source>
</evidence>
<evidence type="ECO:0000256" key="1">
    <source>
        <dbReference type="ARBA" id="ARBA00004123"/>
    </source>
</evidence>
<dbReference type="InterPro" id="IPR051032">
    <property type="entry name" value="AP2/ERF_TF_ERF_subfamily"/>
</dbReference>
<dbReference type="GO" id="GO:0005634">
    <property type="term" value="C:nucleus"/>
    <property type="evidence" value="ECO:0007669"/>
    <property type="project" value="UniProtKB-SubCell"/>
</dbReference>
<dbReference type="FunFam" id="3.30.730.10:FF:000001">
    <property type="entry name" value="Ethylene-responsive transcription factor 2"/>
    <property type="match status" value="1"/>
</dbReference>
<dbReference type="Pfam" id="PF00847">
    <property type="entry name" value="AP2"/>
    <property type="match status" value="1"/>
</dbReference>
<comment type="caution">
    <text evidence="9">The sequence shown here is derived from an EMBL/GenBank/DDBJ whole genome shotgun (WGS) entry which is preliminary data.</text>
</comment>
<dbReference type="SMART" id="SM00380">
    <property type="entry name" value="AP2"/>
    <property type="match status" value="1"/>
</dbReference>
<keyword evidence="3" id="KW-0238">DNA-binding</keyword>
<keyword evidence="4" id="KW-0010">Activator</keyword>
<dbReference type="PROSITE" id="PS51032">
    <property type="entry name" value="AP2_ERF"/>
    <property type="match status" value="1"/>
</dbReference>
<evidence type="ECO:0000256" key="7">
    <source>
        <dbReference type="ARBA" id="ARBA00024343"/>
    </source>
</evidence>
<keyword evidence="2" id="KW-0805">Transcription regulation</keyword>
<evidence type="ECO:0000313" key="9">
    <source>
        <dbReference type="EMBL" id="OVA12649.1"/>
    </source>
</evidence>
<sequence>MRDCNKHRTCIGVQMRHWGKWVSEIREPRKKTRIWLGTFQTPEMAAIAHDVAAMSIKGNSAILNFPELASSLPRPLTLSHRDIPAAAVNAATAMINNKYHSKSSSSLSLSSSSLLSSSQSISTEELGDIVKLPSLGDESYDELLNKDFNFVDSDNDDRGWIFPPPFLHSCDAEDDEKLFYDRLLVAPMPVADTAPAINIPTSVGSISENNIVVDQLPNHGARAMSNDSPESQNDLILVDSVDGWRVDVHHHHHHNHLLLLSNGICDDNYGFFYNNDQLLVVQEQTSNFEAATSLWDYYY</sequence>
<evidence type="ECO:0000313" key="10">
    <source>
        <dbReference type="Proteomes" id="UP000195402"/>
    </source>
</evidence>
<feature type="domain" description="AP2/ERF" evidence="8">
    <location>
        <begin position="9"/>
        <end position="66"/>
    </location>
</feature>
<dbReference type="AlphaFoldDB" id="A0A200QQA6"/>
<evidence type="ECO:0000256" key="4">
    <source>
        <dbReference type="ARBA" id="ARBA00023159"/>
    </source>
</evidence>
<proteinExistence type="inferred from homology"/>
<name>A0A200QQA6_MACCD</name>
<dbReference type="PANTHER" id="PTHR31985:SF259">
    <property type="entry name" value="DEHYDRATION-RESPONSIVE ELEMENT-BINDING PROTEIN 3"/>
    <property type="match status" value="1"/>
</dbReference>
<dbReference type="GO" id="GO:0003700">
    <property type="term" value="F:DNA-binding transcription factor activity"/>
    <property type="evidence" value="ECO:0007669"/>
    <property type="project" value="InterPro"/>
</dbReference>
<dbReference type="GO" id="GO:0003677">
    <property type="term" value="F:DNA binding"/>
    <property type="evidence" value="ECO:0007669"/>
    <property type="project" value="UniProtKB-KW"/>
</dbReference>
<comment type="similarity">
    <text evidence="7">Belongs to the AP2/ERF transcription factor family. ERF subfamily.</text>
</comment>
<evidence type="ECO:0000256" key="2">
    <source>
        <dbReference type="ARBA" id="ARBA00023015"/>
    </source>
</evidence>
<dbReference type="InParanoid" id="A0A200QQA6"/>
<dbReference type="EMBL" id="MVGT01001373">
    <property type="protein sequence ID" value="OVA12649.1"/>
    <property type="molecule type" value="Genomic_DNA"/>
</dbReference>
<protein>
    <submittedName>
        <fullName evidence="9">AP2/ERF domain</fullName>
    </submittedName>
</protein>
<keyword evidence="10" id="KW-1185">Reference proteome</keyword>
<evidence type="ECO:0000256" key="5">
    <source>
        <dbReference type="ARBA" id="ARBA00023163"/>
    </source>
</evidence>
<evidence type="ECO:0000256" key="3">
    <source>
        <dbReference type="ARBA" id="ARBA00023125"/>
    </source>
</evidence>
<dbReference type="Gene3D" id="3.30.730.10">
    <property type="entry name" value="AP2/ERF domain"/>
    <property type="match status" value="1"/>
</dbReference>
<dbReference type="OrthoDB" id="1932364at2759"/>
<dbReference type="STRING" id="56857.A0A200QQA6"/>
<gene>
    <name evidence="9" type="ORF">BVC80_9015g62</name>
</gene>
<reference evidence="9 10" key="1">
    <citation type="journal article" date="2017" name="Mol. Plant">
        <title>The Genome of Medicinal Plant Macleaya cordata Provides New Insights into Benzylisoquinoline Alkaloids Metabolism.</title>
        <authorList>
            <person name="Liu X."/>
            <person name="Liu Y."/>
            <person name="Huang P."/>
            <person name="Ma Y."/>
            <person name="Qing Z."/>
            <person name="Tang Q."/>
            <person name="Cao H."/>
            <person name="Cheng P."/>
            <person name="Zheng Y."/>
            <person name="Yuan Z."/>
            <person name="Zhou Y."/>
            <person name="Liu J."/>
            <person name="Tang Z."/>
            <person name="Zhuo Y."/>
            <person name="Zhang Y."/>
            <person name="Yu L."/>
            <person name="Huang J."/>
            <person name="Yang P."/>
            <person name="Peng Q."/>
            <person name="Zhang J."/>
            <person name="Jiang W."/>
            <person name="Zhang Z."/>
            <person name="Lin K."/>
            <person name="Ro D.K."/>
            <person name="Chen X."/>
            <person name="Xiong X."/>
            <person name="Shang Y."/>
            <person name="Huang S."/>
            <person name="Zeng J."/>
        </authorList>
    </citation>
    <scope>NUCLEOTIDE SEQUENCE [LARGE SCALE GENOMIC DNA]</scope>
    <source>
        <strain evidence="10">cv. BLH2017</strain>
        <tissue evidence="9">Root</tissue>
    </source>
</reference>
<evidence type="ECO:0000256" key="6">
    <source>
        <dbReference type="ARBA" id="ARBA00023242"/>
    </source>
</evidence>
<dbReference type="PRINTS" id="PR00367">
    <property type="entry name" value="ETHRSPELEMNT"/>
</dbReference>
<keyword evidence="5" id="KW-0804">Transcription</keyword>
<comment type="subcellular location">
    <subcellularLocation>
        <location evidence="1">Nucleus</location>
    </subcellularLocation>
</comment>
<dbReference type="Proteomes" id="UP000195402">
    <property type="component" value="Unassembled WGS sequence"/>
</dbReference>
<organism evidence="9 10">
    <name type="scientific">Macleaya cordata</name>
    <name type="common">Five-seeded plume-poppy</name>
    <name type="synonym">Bocconia cordata</name>
    <dbReference type="NCBI Taxonomy" id="56857"/>
    <lineage>
        <taxon>Eukaryota</taxon>
        <taxon>Viridiplantae</taxon>
        <taxon>Streptophyta</taxon>
        <taxon>Embryophyta</taxon>
        <taxon>Tracheophyta</taxon>
        <taxon>Spermatophyta</taxon>
        <taxon>Magnoliopsida</taxon>
        <taxon>Ranunculales</taxon>
        <taxon>Papaveraceae</taxon>
        <taxon>Papaveroideae</taxon>
        <taxon>Macleaya</taxon>
    </lineage>
</organism>
<dbReference type="InterPro" id="IPR016177">
    <property type="entry name" value="DNA-bd_dom_sf"/>
</dbReference>
<accession>A0A200QQA6</accession>
<dbReference type="SUPFAM" id="SSF54171">
    <property type="entry name" value="DNA-binding domain"/>
    <property type="match status" value="1"/>
</dbReference>
<keyword evidence="6" id="KW-0539">Nucleus</keyword>
<dbReference type="InterPro" id="IPR001471">
    <property type="entry name" value="AP2/ERF_dom"/>
</dbReference>
<dbReference type="PANTHER" id="PTHR31985">
    <property type="entry name" value="ETHYLENE-RESPONSIVE TRANSCRIPTION FACTOR ERF042-RELATED"/>
    <property type="match status" value="1"/>
</dbReference>
<dbReference type="CDD" id="cd00018">
    <property type="entry name" value="AP2"/>
    <property type="match status" value="1"/>
</dbReference>